<organism evidence="1 2">
    <name type="scientific">Pandoraea iniqua</name>
    <dbReference type="NCBI Taxonomy" id="2508288"/>
    <lineage>
        <taxon>Bacteria</taxon>
        <taxon>Pseudomonadati</taxon>
        <taxon>Pseudomonadota</taxon>
        <taxon>Betaproteobacteria</taxon>
        <taxon>Burkholderiales</taxon>
        <taxon>Burkholderiaceae</taxon>
        <taxon>Pandoraea</taxon>
    </lineage>
</organism>
<evidence type="ECO:0000313" key="1">
    <source>
        <dbReference type="EMBL" id="VVD69412.1"/>
    </source>
</evidence>
<dbReference type="Proteomes" id="UP000333828">
    <property type="component" value="Unassembled WGS sequence"/>
</dbReference>
<evidence type="ECO:0000313" key="2">
    <source>
        <dbReference type="Proteomes" id="UP000333828"/>
    </source>
</evidence>
<dbReference type="RefSeq" id="WP_150682759.1">
    <property type="nucleotide sequence ID" value="NZ_CABPSI010000001.1"/>
</dbReference>
<dbReference type="EMBL" id="CABPSI010000001">
    <property type="protein sequence ID" value="VVD69412.1"/>
    <property type="molecule type" value="Genomic_DNA"/>
</dbReference>
<name>A0A5E4S3X3_9BURK</name>
<protein>
    <submittedName>
        <fullName evidence="1">Uncharacterized protein</fullName>
    </submittedName>
</protein>
<accession>A0A5E4S3X3</accession>
<reference evidence="1 2" key="1">
    <citation type="submission" date="2019-08" db="EMBL/GenBank/DDBJ databases">
        <authorList>
            <person name="Peeters C."/>
        </authorList>
    </citation>
    <scope>NUCLEOTIDE SEQUENCE [LARGE SCALE GENOMIC DNA]</scope>
    <source>
        <strain evidence="1 2">LMG 31115</strain>
    </source>
</reference>
<proteinExistence type="predicted"/>
<gene>
    <name evidence="1" type="ORF">PIN31115_00519</name>
</gene>
<dbReference type="AlphaFoldDB" id="A0A5E4S3X3"/>
<keyword evidence="2" id="KW-1185">Reference proteome</keyword>
<sequence length="321" mass="35489">MFALSHNASVNASAGFAAAPFPPLVRQPVLASPVIDRLGNDSLLAVQRVRRDDEDIRPLNGRLVKHDLPSSPTAFLTKLVPLSQPVRHVPPASTRKGDDLIDACAEKWRTASVPDCVHDIRKAVHDIAFKALYTILPAVNGCPAKPATRCFELGQMLEKKMTQLGYGQVFDLNHFCHETGLMSLMTSDPTLMIGSLNALQFDQSFQLGSTIPAPYPTFARLRNGVMKNRLYQVATELNRLADLGTTPPVNAVSDFHLVSMGLLDAPPAESDKSETAFREHLLRRIRTENLQLREYSRHEPLPITQHLARCANRDAPLSYLS</sequence>